<dbReference type="Pfam" id="PF00535">
    <property type="entry name" value="Glycos_transf_2"/>
    <property type="match status" value="1"/>
</dbReference>
<evidence type="ECO:0000313" key="3">
    <source>
        <dbReference type="EMBL" id="SHJ04299.1"/>
    </source>
</evidence>
<dbReference type="InterPro" id="IPR001173">
    <property type="entry name" value="Glyco_trans_2-like"/>
</dbReference>
<evidence type="ECO:0000313" key="4">
    <source>
        <dbReference type="Proteomes" id="UP000191240"/>
    </source>
</evidence>
<reference evidence="3 4" key="1">
    <citation type="submission" date="2016-11" db="EMBL/GenBank/DDBJ databases">
        <authorList>
            <person name="Jaros S."/>
            <person name="Januszkiewicz K."/>
            <person name="Wedrychowicz H."/>
        </authorList>
    </citation>
    <scope>NUCLEOTIDE SEQUENCE [LARGE SCALE GENOMIC DNA]</scope>
    <source>
        <strain evidence="3 4">DSM 3074</strain>
    </source>
</reference>
<feature type="domain" description="Streptomycin biosynthesis protein StrF" evidence="2">
    <location>
        <begin position="8"/>
        <end position="213"/>
    </location>
</feature>
<dbReference type="Proteomes" id="UP000191240">
    <property type="component" value="Unassembled WGS sequence"/>
</dbReference>
<dbReference type="RefSeq" id="WP_080326232.1">
    <property type="nucleotide sequence ID" value="NZ_FQYW01000026.1"/>
</dbReference>
<dbReference type="OrthoDB" id="396512at2"/>
<evidence type="ECO:0000259" key="2">
    <source>
        <dbReference type="Pfam" id="PF13712"/>
    </source>
</evidence>
<dbReference type="SUPFAM" id="SSF53448">
    <property type="entry name" value="Nucleotide-diphospho-sugar transferases"/>
    <property type="match status" value="1"/>
</dbReference>
<dbReference type="EMBL" id="FQYW01000026">
    <property type="protein sequence ID" value="SHJ04299.1"/>
    <property type="molecule type" value="Genomic_DNA"/>
</dbReference>
<feature type="domain" description="Glycosyltransferase 2-like" evidence="1">
    <location>
        <begin position="222"/>
        <end position="352"/>
    </location>
</feature>
<dbReference type="GO" id="GO:0016758">
    <property type="term" value="F:hexosyltransferase activity"/>
    <property type="evidence" value="ECO:0007669"/>
    <property type="project" value="UniProtKB-ARBA"/>
</dbReference>
<protein>
    <submittedName>
        <fullName evidence="3">Glycosyltransferases involved in cell wall biogenesis</fullName>
    </submittedName>
</protein>
<proteinExistence type="predicted"/>
<name>A0A1M6G302_9FIRM</name>
<dbReference type="PANTHER" id="PTHR22916">
    <property type="entry name" value="GLYCOSYLTRANSFERASE"/>
    <property type="match status" value="1"/>
</dbReference>
<sequence length="517" mass="59972">MVDEKSIAIILWINDEEAGRKQGEYMKALRIPEGYSVELFEVIDASLRLEAYVKEASQTKAKYKVYLDAKTVMVNENILEDILSVFNKDASIGMIGLIGTEKIPTSGVCVWANKRIGKAIGYNGETFEKGKFIDDYMEVMAIDGFWMATQYDLPWRTDLFYTDAFWDVAQCIEYRKAGYKVVVPKQTDYWCIANWAEQRQHDKASQDIFLDTYSKDIFPLVSVVIPTYNRPEYFREALESVLSQTYRNIEVFITDNSHNTKTKELIVPYLKKYRNIIYEHHPDFESNDNWNRARKYNNPDAVYVNWLMDDDLFVPEKIAKMVDCYEQNEGLALVTSYREMIGANGEKINDSQWKPVFNQTTRVDGGTVGREILVSGQNFVGEPTTVLIKKEYLNNNDLGFSGEEGEYFLSDFPTWLACLQHGDLLYIRESLSLFRIHEGQSQRTPRTMLKGAICWGLEIEYAYKNKLYLASLEDFEMALFTWINNVLFVLKKIRENRYESDSIDVLKSLVSRLIVVK</sequence>
<dbReference type="InterPro" id="IPR059123">
    <property type="entry name" value="StrF_dom"/>
</dbReference>
<dbReference type="Pfam" id="PF13712">
    <property type="entry name" value="Glyco_tranf_2_5"/>
    <property type="match status" value="1"/>
</dbReference>
<accession>A0A1M6G302</accession>
<dbReference type="PANTHER" id="PTHR22916:SF3">
    <property type="entry name" value="UDP-GLCNAC:BETAGAL BETA-1,3-N-ACETYLGLUCOSAMINYLTRANSFERASE-LIKE PROTEIN 1"/>
    <property type="match status" value="1"/>
</dbReference>
<dbReference type="InterPro" id="IPR029044">
    <property type="entry name" value="Nucleotide-diphossugar_trans"/>
</dbReference>
<keyword evidence="3" id="KW-0808">Transferase</keyword>
<dbReference type="AlphaFoldDB" id="A0A1M6G302"/>
<gene>
    <name evidence="3" type="ORF">SAMN02745671_02492</name>
</gene>
<evidence type="ECO:0000259" key="1">
    <source>
        <dbReference type="Pfam" id="PF00535"/>
    </source>
</evidence>
<dbReference type="Gene3D" id="3.90.550.10">
    <property type="entry name" value="Spore Coat Polysaccharide Biosynthesis Protein SpsA, Chain A"/>
    <property type="match status" value="2"/>
</dbReference>
<organism evidence="3 4">
    <name type="scientific">Anaerovibrio lipolyticus DSM 3074</name>
    <dbReference type="NCBI Taxonomy" id="1120997"/>
    <lineage>
        <taxon>Bacteria</taxon>
        <taxon>Bacillati</taxon>
        <taxon>Bacillota</taxon>
        <taxon>Negativicutes</taxon>
        <taxon>Selenomonadales</taxon>
        <taxon>Selenomonadaceae</taxon>
        <taxon>Anaerovibrio</taxon>
    </lineage>
</organism>